<gene>
    <name evidence="1" type="ORF">GCM10018785_24390</name>
</gene>
<accession>A0A918ZIZ4</accession>
<evidence type="ECO:0000313" key="1">
    <source>
        <dbReference type="EMBL" id="GHE54051.1"/>
    </source>
</evidence>
<dbReference type="Proteomes" id="UP000608024">
    <property type="component" value="Unassembled WGS sequence"/>
</dbReference>
<reference evidence="1" key="2">
    <citation type="submission" date="2020-09" db="EMBL/GenBank/DDBJ databases">
        <authorList>
            <person name="Sun Q."/>
            <person name="Ohkuma M."/>
        </authorList>
    </citation>
    <scope>NUCLEOTIDE SEQUENCE</scope>
    <source>
        <strain evidence="1">JCM 4784</strain>
    </source>
</reference>
<sequence length="96" mass="9500">MPGARLSRPGAGVAGDVAVLIGVASVLALSAVRAQEPERVPGFGTAGAAGAGPAGRCSMRIIEYPPGTQELHGAEGPRGVGVSSDRVPTRTLAVEL</sequence>
<keyword evidence="2" id="KW-1185">Reference proteome</keyword>
<dbReference type="EMBL" id="BNBT01000027">
    <property type="protein sequence ID" value="GHE54051.1"/>
    <property type="molecule type" value="Genomic_DNA"/>
</dbReference>
<dbReference type="AlphaFoldDB" id="A0A918ZIZ4"/>
<name>A0A918ZIZ4_9ACTN</name>
<organism evidence="1 2">
    <name type="scientific">Streptomyces longispororuber</name>
    <dbReference type="NCBI Taxonomy" id="68230"/>
    <lineage>
        <taxon>Bacteria</taxon>
        <taxon>Bacillati</taxon>
        <taxon>Actinomycetota</taxon>
        <taxon>Actinomycetes</taxon>
        <taxon>Kitasatosporales</taxon>
        <taxon>Streptomycetaceae</taxon>
        <taxon>Streptomyces</taxon>
    </lineage>
</organism>
<protein>
    <submittedName>
        <fullName evidence="1">Uncharacterized protein</fullName>
    </submittedName>
</protein>
<reference evidence="1" key="1">
    <citation type="journal article" date="2014" name="Int. J. Syst. Evol. Microbiol.">
        <title>Complete genome sequence of Corynebacterium casei LMG S-19264T (=DSM 44701T), isolated from a smear-ripened cheese.</title>
        <authorList>
            <consortium name="US DOE Joint Genome Institute (JGI-PGF)"/>
            <person name="Walter F."/>
            <person name="Albersmeier A."/>
            <person name="Kalinowski J."/>
            <person name="Ruckert C."/>
        </authorList>
    </citation>
    <scope>NUCLEOTIDE SEQUENCE</scope>
    <source>
        <strain evidence="1">JCM 4784</strain>
    </source>
</reference>
<proteinExistence type="predicted"/>
<comment type="caution">
    <text evidence="1">The sequence shown here is derived from an EMBL/GenBank/DDBJ whole genome shotgun (WGS) entry which is preliminary data.</text>
</comment>
<evidence type="ECO:0000313" key="2">
    <source>
        <dbReference type="Proteomes" id="UP000608024"/>
    </source>
</evidence>